<keyword evidence="3" id="KW-1185">Reference proteome</keyword>
<sequence>MQVTSKIKFAKFPPYLTTSLVDLRTTNPSRQLTKSNPPQRWPTKNMMPKRLPRSRQREHSASFPTVESTSTSSSTSINLPHEYQRGSHSS</sequence>
<dbReference type="EMBL" id="VICG01000003">
    <property type="protein sequence ID" value="KAA8573789.1"/>
    <property type="molecule type" value="Genomic_DNA"/>
</dbReference>
<evidence type="ECO:0000313" key="3">
    <source>
        <dbReference type="Proteomes" id="UP000322873"/>
    </source>
</evidence>
<proteinExistence type="predicted"/>
<protein>
    <submittedName>
        <fullName evidence="2">Uncharacterized protein</fullName>
    </submittedName>
</protein>
<dbReference type="Proteomes" id="UP000322873">
    <property type="component" value="Unassembled WGS sequence"/>
</dbReference>
<dbReference type="AlphaFoldDB" id="A0A5M9K024"/>
<feature type="compositionally biased region" description="Polar residues" evidence="1">
    <location>
        <begin position="23"/>
        <end position="38"/>
    </location>
</feature>
<accession>A0A5M9K024</accession>
<organism evidence="2 3">
    <name type="scientific">Monilinia fructicola</name>
    <name type="common">Brown rot fungus</name>
    <name type="synonym">Ciboria fructicola</name>
    <dbReference type="NCBI Taxonomy" id="38448"/>
    <lineage>
        <taxon>Eukaryota</taxon>
        <taxon>Fungi</taxon>
        <taxon>Dikarya</taxon>
        <taxon>Ascomycota</taxon>
        <taxon>Pezizomycotina</taxon>
        <taxon>Leotiomycetes</taxon>
        <taxon>Helotiales</taxon>
        <taxon>Sclerotiniaceae</taxon>
        <taxon>Monilinia</taxon>
    </lineage>
</organism>
<name>A0A5M9K024_MONFR</name>
<evidence type="ECO:0000313" key="2">
    <source>
        <dbReference type="EMBL" id="KAA8573789.1"/>
    </source>
</evidence>
<gene>
    <name evidence="2" type="ORF">EYC84_005346</name>
</gene>
<comment type="caution">
    <text evidence="2">The sequence shown here is derived from an EMBL/GenBank/DDBJ whole genome shotgun (WGS) entry which is preliminary data.</text>
</comment>
<reference evidence="2 3" key="1">
    <citation type="submission" date="2019-06" db="EMBL/GenBank/DDBJ databases">
        <title>Genome Sequence of the Brown Rot Fungal Pathogen Monilinia fructicola.</title>
        <authorList>
            <person name="De Miccolis Angelini R.M."/>
            <person name="Landi L."/>
            <person name="Abate D."/>
            <person name="Pollastro S."/>
            <person name="Romanazzi G."/>
            <person name="Faretra F."/>
        </authorList>
    </citation>
    <scope>NUCLEOTIDE SEQUENCE [LARGE SCALE GENOMIC DNA]</scope>
    <source>
        <strain evidence="2 3">Mfrc123</strain>
    </source>
</reference>
<feature type="region of interest" description="Disordered" evidence="1">
    <location>
        <begin position="23"/>
        <end position="90"/>
    </location>
</feature>
<evidence type="ECO:0000256" key="1">
    <source>
        <dbReference type="SAM" id="MobiDB-lite"/>
    </source>
</evidence>